<dbReference type="SUPFAM" id="SSF63829">
    <property type="entry name" value="Calcium-dependent phosphotriesterase"/>
    <property type="match status" value="2"/>
</dbReference>
<evidence type="ECO:0000256" key="1">
    <source>
        <dbReference type="ARBA" id="ARBA00022679"/>
    </source>
</evidence>
<evidence type="ECO:0000256" key="4">
    <source>
        <dbReference type="SAM" id="Phobius"/>
    </source>
</evidence>
<sequence>MAGANKSMMQRRATPGLSMSRILQGMRSLACAAGMLLAVATHAQGVPPSLVHTSWPVSRGAPADVWAMVQGRDGYLWLGTGSGLVRFDGTQFEPARLADGSPMPAGNITSLLAGPDGSMWMGFYRGGLARLKDGVYTRYPFDHTLSSGWVSAMAATPDGVIWAATSGGLLRFANGRWSRVGSDWGLVPGNTGSVLVDPEGTLWVAGAGWLVFLPPGANAFRQTNVPVREDSTLGRAPDGTLWLSDKLGGTRALPGVSAAHPVGSAVLPPESMEVIASDRMMFDREGRLWSTDTVHRSLFIIDRPGEKADGRPLKPADAVARFDSRNGMASDQMTPLLQDREGTVWVGTNFGIDSFRPASVSTFSGLDRAYKLDYLFSPGPDGHVWLAARRSVWRADGDAMVHMGDFPDDVYQVVGRSATEAWVLTEKELWHLENGKWRSRPYVPGGSLGGDLAIDAKGGLWAVFYRLGAYHLDGETWEKLPVESGAGHDPWGVFPANNGAVWFAGLDGLVMQLPTPDSTPRVWHVPALGAVWSMDVKGPLVLASGESGIALLQAGRFIALNAFGTMPLLGVTGIAQRDGQVWLNTSRGVIAITTSELERAFLHKGPPPRYQLFDYRDGLPGIALQAARNTLGFDERGRLVVASNQGPAFIDPGKAHHNPIPPDVFIRLLDTDQGAFAPSAFLRLPSGTSRLHVTFTATSLAVPERVAFRYRLTGVDAGWQDSGTRREAFYTNLSPGDYRFEVMAANEDGVWSSGAAAAAFSIPPLFHQTLWFRAGCIVLGVLLIGLAIVWRTRQYGRRIRLQADTRHAERERIARELHDTLLQSVQGLTLRFATAAEALPADDPARASLDDALTVAETVIGEGRDRLLELRSTDDTGRSLGEALALAGREAETFFGTPFVFEEQGKVVPVVPAVAAEIVDIMREALFNAYRHANATLIVCHLRFEPGELAVSVADNGHGIVAGDTQSTASHRHFGITGMRERATRIQAHLDIRPRAFGGTEVRLRISARHAYARWSGPWARHGITPDEKGAP</sequence>
<dbReference type="CDD" id="cd16917">
    <property type="entry name" value="HATPase_UhpB-NarQ-NarX-like"/>
    <property type="match status" value="1"/>
</dbReference>
<dbReference type="Gene3D" id="1.20.5.1930">
    <property type="match status" value="1"/>
</dbReference>
<dbReference type="Pfam" id="PF07730">
    <property type="entry name" value="HisKA_3"/>
    <property type="match status" value="1"/>
</dbReference>
<keyword evidence="5" id="KW-0732">Signal</keyword>
<keyword evidence="4" id="KW-0812">Transmembrane</keyword>
<dbReference type="GO" id="GO:0000155">
    <property type="term" value="F:phosphorelay sensor kinase activity"/>
    <property type="evidence" value="ECO:0007669"/>
    <property type="project" value="InterPro"/>
</dbReference>
<dbReference type="InterPro" id="IPR015943">
    <property type="entry name" value="WD40/YVTN_repeat-like_dom_sf"/>
</dbReference>
<organism evidence="7 8">
    <name type="scientific">Luteibacter pinisoli</name>
    <dbReference type="NCBI Taxonomy" id="2589080"/>
    <lineage>
        <taxon>Bacteria</taxon>
        <taxon>Pseudomonadati</taxon>
        <taxon>Pseudomonadota</taxon>
        <taxon>Gammaproteobacteria</taxon>
        <taxon>Lysobacterales</taxon>
        <taxon>Rhodanobacteraceae</taxon>
        <taxon>Luteibacter</taxon>
    </lineage>
</organism>
<dbReference type="KEGG" id="lpy:FIV34_11745"/>
<feature type="transmembrane region" description="Helical" evidence="4">
    <location>
        <begin position="770"/>
        <end position="790"/>
    </location>
</feature>
<dbReference type="Gene3D" id="2.130.10.10">
    <property type="entry name" value="YVTN repeat-like/Quinoprotein amine dehydrogenase"/>
    <property type="match status" value="2"/>
</dbReference>
<keyword evidence="2" id="KW-0418">Kinase</keyword>
<keyword evidence="3" id="KW-0902">Two-component regulatory system</keyword>
<feature type="signal peptide" evidence="5">
    <location>
        <begin position="1"/>
        <end position="43"/>
    </location>
</feature>
<dbReference type="EMBL" id="CP041046">
    <property type="protein sequence ID" value="QDE39834.1"/>
    <property type="molecule type" value="Genomic_DNA"/>
</dbReference>
<keyword evidence="1" id="KW-0808">Transferase</keyword>
<accession>A0A4Y5Z419</accession>
<dbReference type="Gene3D" id="2.60.40.10">
    <property type="entry name" value="Immunoglobulins"/>
    <property type="match status" value="1"/>
</dbReference>
<dbReference type="AlphaFoldDB" id="A0A4Y5Z419"/>
<feature type="chain" id="PRO_5021410575" description="Histidine kinase/HSP90-like ATPase domain-containing protein" evidence="5">
    <location>
        <begin position="44"/>
        <end position="1032"/>
    </location>
</feature>
<keyword evidence="4" id="KW-0472">Membrane</keyword>
<dbReference type="Proteomes" id="UP000316093">
    <property type="component" value="Chromosome"/>
</dbReference>
<evidence type="ECO:0000256" key="3">
    <source>
        <dbReference type="ARBA" id="ARBA00023012"/>
    </source>
</evidence>
<proteinExistence type="predicted"/>
<dbReference type="PANTHER" id="PTHR24421:SF62">
    <property type="entry name" value="SENSORY TRANSDUCTION HISTIDINE KINASE"/>
    <property type="match status" value="1"/>
</dbReference>
<dbReference type="GO" id="GO:0016020">
    <property type="term" value="C:membrane"/>
    <property type="evidence" value="ECO:0007669"/>
    <property type="project" value="InterPro"/>
</dbReference>
<dbReference type="InterPro" id="IPR011712">
    <property type="entry name" value="Sig_transdc_His_kin_sub3_dim/P"/>
</dbReference>
<evidence type="ECO:0000256" key="5">
    <source>
        <dbReference type="SAM" id="SignalP"/>
    </source>
</evidence>
<dbReference type="OrthoDB" id="176203at2"/>
<evidence type="ECO:0000313" key="7">
    <source>
        <dbReference type="EMBL" id="QDE39834.1"/>
    </source>
</evidence>
<dbReference type="Gene3D" id="3.30.565.10">
    <property type="entry name" value="Histidine kinase-like ATPase, C-terminal domain"/>
    <property type="match status" value="1"/>
</dbReference>
<dbReference type="InterPro" id="IPR036890">
    <property type="entry name" value="HATPase_C_sf"/>
</dbReference>
<evidence type="ECO:0000259" key="6">
    <source>
        <dbReference type="SMART" id="SM00387"/>
    </source>
</evidence>
<reference evidence="7 8" key="1">
    <citation type="submission" date="2019-06" db="EMBL/GenBank/DDBJ databases">
        <title>A complete genome sequence for Luteibacter pinisoli MAH-14.</title>
        <authorList>
            <person name="Baltrus D.A."/>
        </authorList>
    </citation>
    <scope>NUCLEOTIDE SEQUENCE [LARGE SCALE GENOMIC DNA]</scope>
    <source>
        <strain evidence="7 8">MAH-14</strain>
    </source>
</reference>
<keyword evidence="8" id="KW-1185">Reference proteome</keyword>
<dbReference type="InterPro" id="IPR011123">
    <property type="entry name" value="Y_Y_Y"/>
</dbReference>
<dbReference type="Pfam" id="PF02518">
    <property type="entry name" value="HATPase_c"/>
    <property type="match status" value="1"/>
</dbReference>
<evidence type="ECO:0000313" key="8">
    <source>
        <dbReference type="Proteomes" id="UP000316093"/>
    </source>
</evidence>
<dbReference type="InterPro" id="IPR003594">
    <property type="entry name" value="HATPase_dom"/>
</dbReference>
<dbReference type="GO" id="GO:0046983">
    <property type="term" value="F:protein dimerization activity"/>
    <property type="evidence" value="ECO:0007669"/>
    <property type="project" value="InterPro"/>
</dbReference>
<dbReference type="SMART" id="SM00387">
    <property type="entry name" value="HATPase_c"/>
    <property type="match status" value="1"/>
</dbReference>
<dbReference type="PANTHER" id="PTHR24421">
    <property type="entry name" value="NITRATE/NITRITE SENSOR PROTEIN NARX-RELATED"/>
    <property type="match status" value="1"/>
</dbReference>
<dbReference type="InterPro" id="IPR013783">
    <property type="entry name" value="Ig-like_fold"/>
</dbReference>
<name>A0A4Y5Z419_9GAMM</name>
<gene>
    <name evidence="7" type="ORF">FIV34_11745</name>
</gene>
<dbReference type="SUPFAM" id="SSF55874">
    <property type="entry name" value="ATPase domain of HSP90 chaperone/DNA topoisomerase II/histidine kinase"/>
    <property type="match status" value="1"/>
</dbReference>
<dbReference type="InterPro" id="IPR050482">
    <property type="entry name" value="Sensor_HK_TwoCompSys"/>
</dbReference>
<keyword evidence="4" id="KW-1133">Transmembrane helix</keyword>
<dbReference type="Pfam" id="PF07495">
    <property type="entry name" value="Y_Y_Y"/>
    <property type="match status" value="1"/>
</dbReference>
<evidence type="ECO:0000256" key="2">
    <source>
        <dbReference type="ARBA" id="ARBA00022777"/>
    </source>
</evidence>
<protein>
    <recommendedName>
        <fullName evidence="6">Histidine kinase/HSP90-like ATPase domain-containing protein</fullName>
    </recommendedName>
</protein>
<feature type="domain" description="Histidine kinase/HSP90-like ATPase" evidence="6">
    <location>
        <begin position="913"/>
        <end position="1010"/>
    </location>
</feature>